<dbReference type="GO" id="GO:0019563">
    <property type="term" value="P:glycerol catabolic process"/>
    <property type="evidence" value="ECO:0007669"/>
    <property type="project" value="TreeGrafter"/>
</dbReference>
<keyword evidence="1 2" id="KW-0413">Isomerase</keyword>
<dbReference type="Proteomes" id="UP000316252">
    <property type="component" value="Unassembled WGS sequence"/>
</dbReference>
<dbReference type="PANTHER" id="PTHR21139">
    <property type="entry name" value="TRIOSEPHOSPHATE ISOMERASE"/>
    <property type="match status" value="1"/>
</dbReference>
<organism evidence="3 4">
    <name type="scientific">Schumannella soli</name>
    <dbReference type="NCBI Taxonomy" id="2590779"/>
    <lineage>
        <taxon>Bacteria</taxon>
        <taxon>Bacillati</taxon>
        <taxon>Actinomycetota</taxon>
        <taxon>Actinomycetes</taxon>
        <taxon>Micrococcales</taxon>
        <taxon>Microbacteriaceae</taxon>
        <taxon>Schumannella</taxon>
    </lineage>
</organism>
<dbReference type="GO" id="GO:0006094">
    <property type="term" value="P:gluconeogenesis"/>
    <property type="evidence" value="ECO:0007669"/>
    <property type="project" value="UniProtKB-UniPathway"/>
</dbReference>
<comment type="pathway">
    <text evidence="2">Carbohydrate degradation; glycolysis; D-glyceraldehyde 3-phosphate from glycerone phosphate: step 1/1.</text>
</comment>
<dbReference type="AlphaFoldDB" id="A0A506XZN1"/>
<reference evidence="3 4" key="1">
    <citation type="submission" date="2019-06" db="EMBL/GenBank/DDBJ databases">
        <authorList>
            <person name="Li F."/>
        </authorList>
    </citation>
    <scope>NUCLEOTIDE SEQUENCE [LARGE SCALE GENOMIC DNA]</scope>
    <source>
        <strain evidence="3 4">10F1D-1</strain>
    </source>
</reference>
<comment type="subcellular location">
    <subcellularLocation>
        <location evidence="2">Cytoplasm</location>
    </subcellularLocation>
</comment>
<dbReference type="UniPathway" id="UPA00138"/>
<keyword evidence="2" id="KW-0963">Cytoplasm</keyword>
<evidence type="ECO:0000256" key="2">
    <source>
        <dbReference type="RuleBase" id="RU363013"/>
    </source>
</evidence>
<comment type="caution">
    <text evidence="3">The sequence shown here is derived from an EMBL/GenBank/DDBJ whole genome shotgun (WGS) entry which is preliminary data.</text>
</comment>
<keyword evidence="2" id="KW-0312">Gluconeogenesis</keyword>
<evidence type="ECO:0000313" key="3">
    <source>
        <dbReference type="EMBL" id="TPW74860.1"/>
    </source>
</evidence>
<evidence type="ECO:0000313" key="4">
    <source>
        <dbReference type="Proteomes" id="UP000316252"/>
    </source>
</evidence>
<protein>
    <recommendedName>
        <fullName evidence="2">Triosephosphate isomerase</fullName>
        <ecNumber evidence="2">5.3.1.1</ecNumber>
    </recommendedName>
</protein>
<evidence type="ECO:0000256" key="1">
    <source>
        <dbReference type="ARBA" id="ARBA00023235"/>
    </source>
</evidence>
<dbReference type="Gene3D" id="3.20.20.70">
    <property type="entry name" value="Aldolase class I"/>
    <property type="match status" value="1"/>
</dbReference>
<dbReference type="GO" id="GO:0004807">
    <property type="term" value="F:triose-phosphate isomerase activity"/>
    <property type="evidence" value="ECO:0007669"/>
    <property type="project" value="UniProtKB-EC"/>
</dbReference>
<dbReference type="GO" id="GO:0005829">
    <property type="term" value="C:cytosol"/>
    <property type="evidence" value="ECO:0007669"/>
    <property type="project" value="TreeGrafter"/>
</dbReference>
<comment type="subunit">
    <text evidence="2">Homodimer.</text>
</comment>
<keyword evidence="4" id="KW-1185">Reference proteome</keyword>
<keyword evidence="2" id="KW-0324">Glycolysis</keyword>
<comment type="similarity">
    <text evidence="2">Belongs to the triosephosphate isomerase family.</text>
</comment>
<dbReference type="GO" id="GO:0046166">
    <property type="term" value="P:glyceraldehyde-3-phosphate biosynthetic process"/>
    <property type="evidence" value="ECO:0007669"/>
    <property type="project" value="TreeGrafter"/>
</dbReference>
<dbReference type="SUPFAM" id="SSF51351">
    <property type="entry name" value="Triosephosphate isomerase (TIM)"/>
    <property type="match status" value="1"/>
</dbReference>
<comment type="pathway">
    <text evidence="2">Carbohydrate biosynthesis; gluconeogenesis.</text>
</comment>
<accession>A0A506XZN1</accession>
<dbReference type="Pfam" id="PF00121">
    <property type="entry name" value="TIM"/>
    <property type="match status" value="1"/>
</dbReference>
<dbReference type="PANTHER" id="PTHR21139:SF2">
    <property type="entry name" value="TRIOSEPHOSPHATE ISOMERASE"/>
    <property type="match status" value="1"/>
</dbReference>
<comment type="catalytic activity">
    <reaction evidence="2">
        <text>D-glyceraldehyde 3-phosphate = dihydroxyacetone phosphate</text>
        <dbReference type="Rhea" id="RHEA:18585"/>
        <dbReference type="ChEBI" id="CHEBI:57642"/>
        <dbReference type="ChEBI" id="CHEBI:59776"/>
        <dbReference type="EC" id="5.3.1.1"/>
    </reaction>
</comment>
<dbReference type="GO" id="GO:0006096">
    <property type="term" value="P:glycolytic process"/>
    <property type="evidence" value="ECO:0007669"/>
    <property type="project" value="UniProtKB-UniPathway"/>
</dbReference>
<sequence>MPGTTPAAQPATQHSSLPTTLVGASPKSYLTAPAAVEWIRIVGEGLAAHPERGDGVFACLPFPIIPDAIRALGPLGVLIGSQDVSRHPVGAFTGEVSAELLSGLGSRFAMVGHPERVKYFGETPDDFGAKSRAAAEHGIAPILVVGEPERGHDPAGVIGPQLDAAFGDVSDDAPVVVAYEPTWVIGAAEPAPADHIVGVVAGIRALLAQRSGESRVLYGGSAGPGTFAAIAAEGRASGRLDGIPAGVFLGRAGVDPHGFLATIAEVREHRA</sequence>
<proteinExistence type="inferred from homology"/>
<dbReference type="RefSeq" id="WP_141164491.1">
    <property type="nucleotide sequence ID" value="NZ_VHQG01000004.1"/>
</dbReference>
<dbReference type="EMBL" id="VHQG01000004">
    <property type="protein sequence ID" value="TPW74860.1"/>
    <property type="molecule type" value="Genomic_DNA"/>
</dbReference>
<dbReference type="UniPathway" id="UPA00109">
    <property type="reaction ID" value="UER00189"/>
</dbReference>
<dbReference type="CDD" id="cd00311">
    <property type="entry name" value="TIM"/>
    <property type="match status" value="1"/>
</dbReference>
<dbReference type="InterPro" id="IPR035990">
    <property type="entry name" value="TIM_sf"/>
</dbReference>
<gene>
    <name evidence="3" type="ORF">FJ657_14925</name>
</gene>
<dbReference type="InterPro" id="IPR013785">
    <property type="entry name" value="Aldolase_TIM"/>
</dbReference>
<dbReference type="PROSITE" id="PS51440">
    <property type="entry name" value="TIM_2"/>
    <property type="match status" value="1"/>
</dbReference>
<dbReference type="InterPro" id="IPR000652">
    <property type="entry name" value="Triosephosphate_isomerase"/>
</dbReference>
<dbReference type="OrthoDB" id="9809429at2"/>
<name>A0A506XZN1_9MICO</name>
<dbReference type="EC" id="5.3.1.1" evidence="2"/>